<sequence length="1041" mass="119865">MEHEETFLDEQSANALAYDPDVPTKFSSDASSSDDSQYHPSGKGDKSAKLTDRYMKELESDIDISDSAGKIEFPENTSNKDDSNENVESGQESNESDQDSGQSDLNIYADKLFNYEIYKKGDFPIEKVIAMKQKGDEKIEYVVKLFSQSEINAKLISQDIIEETSGGKSAYELWMQNARKYQLTPLFDGSDYYILDLDPVHKVENVEKAIYYDVQTQLYIIKWKNLEYQYCSWSPIISEEAKQNFINKLSRVDKSSFPNMSAFVNSNSILDYTHLLNDPQFLQTQLSLMNRLKKNYSTSTSFIVQKSETDHYHDAVSLFLNEMDQKISVKGPFLVVCNSESINQWKSSLEKLTKLETVVMDDAPANCEVIIKYELTDPEERPDSSKIQILIITTNSLVEYTSTIRQINWKVIIVNDDEIFKDSYSESYNSLFSVRSSFSAVLTNYDVKTLDKEKKYNILHYCQPTKFENENSIDDNLISEYILNNQSAPPPDPEPKQKESEQEKIIEEEIPKKDENNSDNENPEDEKYNSLFISYEDPHKDDIWTPETRDILLNQLMIYGWGRWREIRKSLPPQFTLTMVNDGCSVILYIILDYIEDKAKLINSTVSSELIITRRQQWYLDGPVFGNDRFKSRIKREANTFAKRLICLSALTQSSIANTLNIKVEEKLPFETWSPKSDASLLHLVYTHGWGNWRDILRDKTWKEQSLSELDPKLVKSRFEAVIDSISGYGTKIKISEPINNVFEDFITSCRIISIANPSISHEDLKRWLCRVKNQGDKIISYIKRDMAYDIKSNYDFLKRIQTFYQKVGGMFDTEKDLIERLCHYRRLTNYSQNVDGLRPILSEQELGNIQEIQKIIQNNSIPNLVASDMAFFACMKSVRNRAEKAVKSHGGWRGVPDYVDVQEGTAKKEIDLPYPYICGEYNCSIESLGEGAWFMIGSYLVREGMSVFIANRTDKFQIVVESPSSFTVTNIKEGTETTINNLIDVYKCGINETGRSVESLIGLDCNEVVTYFDSICTSEVREKIGLREYISPIFMIIPRL</sequence>
<dbReference type="SMR" id="A2ELC4"/>
<dbReference type="VEuPathDB" id="TrichDB:TVAG_358160"/>
<comment type="subcellular location">
    <subcellularLocation>
        <location evidence="1">Nucleus</location>
    </subcellularLocation>
</comment>
<dbReference type="InterPro" id="IPR027417">
    <property type="entry name" value="P-loop_NTPase"/>
</dbReference>
<feature type="region of interest" description="Disordered" evidence="5">
    <location>
        <begin position="1"/>
        <end position="103"/>
    </location>
</feature>
<evidence type="ECO:0000256" key="1">
    <source>
        <dbReference type="ARBA" id="ARBA00004123"/>
    </source>
</evidence>
<evidence type="ECO:0000313" key="8">
    <source>
        <dbReference type="Proteomes" id="UP000001542"/>
    </source>
</evidence>
<feature type="compositionally biased region" description="Polar residues" evidence="5">
    <location>
        <begin position="86"/>
        <end position="103"/>
    </location>
</feature>
<dbReference type="Pfam" id="PF00176">
    <property type="entry name" value="SNF2-rel_dom"/>
    <property type="match status" value="1"/>
</dbReference>
<dbReference type="SUPFAM" id="SSF54160">
    <property type="entry name" value="Chromo domain-like"/>
    <property type="match status" value="1"/>
</dbReference>
<keyword evidence="4" id="KW-0539">Nucleus</keyword>
<feature type="region of interest" description="Disordered" evidence="5">
    <location>
        <begin position="483"/>
        <end position="526"/>
    </location>
</feature>
<dbReference type="PANTHER" id="PTHR45623:SF14">
    <property type="entry name" value="CHROMODOMAIN-HELICASE-DNA-BINDING PROTEIN 1"/>
    <property type="match status" value="1"/>
</dbReference>
<dbReference type="Proteomes" id="UP000001542">
    <property type="component" value="Unassembled WGS sequence"/>
</dbReference>
<keyword evidence="3" id="KW-0067">ATP-binding</keyword>
<dbReference type="eggNOG" id="KOG0384">
    <property type="taxonomic scope" value="Eukaryota"/>
</dbReference>
<dbReference type="GO" id="GO:0034728">
    <property type="term" value="P:nucleosome organization"/>
    <property type="evidence" value="ECO:0000318"/>
    <property type="project" value="GO_Central"/>
</dbReference>
<dbReference type="PANTHER" id="PTHR45623">
    <property type="entry name" value="CHROMODOMAIN-HELICASE-DNA-BINDING PROTEIN 3-RELATED-RELATED"/>
    <property type="match status" value="1"/>
</dbReference>
<evidence type="ECO:0000259" key="6">
    <source>
        <dbReference type="Pfam" id="PF00176"/>
    </source>
</evidence>
<dbReference type="GO" id="GO:0003677">
    <property type="term" value="F:DNA binding"/>
    <property type="evidence" value="ECO:0000318"/>
    <property type="project" value="GO_Central"/>
</dbReference>
<dbReference type="InterPro" id="IPR016197">
    <property type="entry name" value="Chromo-like_dom_sf"/>
</dbReference>
<dbReference type="CDD" id="cd00167">
    <property type="entry name" value="SANT"/>
    <property type="match status" value="1"/>
</dbReference>
<evidence type="ECO:0000313" key="7">
    <source>
        <dbReference type="EMBL" id="EAY06526.1"/>
    </source>
</evidence>
<dbReference type="Gene3D" id="1.10.10.60">
    <property type="entry name" value="Homeodomain-like"/>
    <property type="match status" value="1"/>
</dbReference>
<proteinExistence type="predicted"/>
<reference evidence="7" key="1">
    <citation type="submission" date="2006-10" db="EMBL/GenBank/DDBJ databases">
        <authorList>
            <person name="Amadeo P."/>
            <person name="Zhao Q."/>
            <person name="Wortman J."/>
            <person name="Fraser-Liggett C."/>
            <person name="Carlton J."/>
        </authorList>
    </citation>
    <scope>NUCLEOTIDE SEQUENCE</scope>
    <source>
        <strain evidence="7">G3</strain>
    </source>
</reference>
<name>A2ELC4_TRIV3</name>
<evidence type="ECO:0000256" key="4">
    <source>
        <dbReference type="ARBA" id="ARBA00023242"/>
    </source>
</evidence>
<dbReference type="KEGG" id="tva:4764403"/>
<reference evidence="7" key="2">
    <citation type="journal article" date="2007" name="Science">
        <title>Draft genome sequence of the sexually transmitted pathogen Trichomonas vaginalis.</title>
        <authorList>
            <person name="Carlton J.M."/>
            <person name="Hirt R.P."/>
            <person name="Silva J.C."/>
            <person name="Delcher A.L."/>
            <person name="Schatz M."/>
            <person name="Zhao Q."/>
            <person name="Wortman J.R."/>
            <person name="Bidwell S.L."/>
            <person name="Alsmark U.C.M."/>
            <person name="Besteiro S."/>
            <person name="Sicheritz-Ponten T."/>
            <person name="Noel C.J."/>
            <person name="Dacks J.B."/>
            <person name="Foster P.G."/>
            <person name="Simillion C."/>
            <person name="Van de Peer Y."/>
            <person name="Miranda-Saavedra D."/>
            <person name="Barton G.J."/>
            <person name="Westrop G.D."/>
            <person name="Mueller S."/>
            <person name="Dessi D."/>
            <person name="Fiori P.L."/>
            <person name="Ren Q."/>
            <person name="Paulsen I."/>
            <person name="Zhang H."/>
            <person name="Bastida-Corcuera F.D."/>
            <person name="Simoes-Barbosa A."/>
            <person name="Brown M.T."/>
            <person name="Hayes R.D."/>
            <person name="Mukherjee M."/>
            <person name="Okumura C.Y."/>
            <person name="Schneider R."/>
            <person name="Smith A.J."/>
            <person name="Vanacova S."/>
            <person name="Villalvazo M."/>
            <person name="Haas B.J."/>
            <person name="Pertea M."/>
            <person name="Feldblyum T.V."/>
            <person name="Utterback T.R."/>
            <person name="Shu C.L."/>
            <person name="Osoegawa K."/>
            <person name="de Jong P.J."/>
            <person name="Hrdy I."/>
            <person name="Horvathova L."/>
            <person name="Zubacova Z."/>
            <person name="Dolezal P."/>
            <person name="Malik S.B."/>
            <person name="Logsdon J.M. Jr."/>
            <person name="Henze K."/>
            <person name="Gupta A."/>
            <person name="Wang C.C."/>
            <person name="Dunne R.L."/>
            <person name="Upcroft J.A."/>
            <person name="Upcroft P."/>
            <person name="White O."/>
            <person name="Salzberg S.L."/>
            <person name="Tang P."/>
            <person name="Chiu C.-H."/>
            <person name="Lee Y.-S."/>
            <person name="Embley T.M."/>
            <person name="Coombs G.H."/>
            <person name="Mottram J.C."/>
            <person name="Tachezy J."/>
            <person name="Fraser-Liggett C.M."/>
            <person name="Johnson P.J."/>
        </authorList>
    </citation>
    <scope>NUCLEOTIDE SEQUENCE [LARGE SCALE GENOMIC DNA]</scope>
    <source>
        <strain evidence="7">G3</strain>
    </source>
</reference>
<feature type="compositionally biased region" description="Basic and acidic residues" evidence="5">
    <location>
        <begin position="42"/>
        <end position="59"/>
    </location>
</feature>
<evidence type="ECO:0000256" key="5">
    <source>
        <dbReference type="SAM" id="MobiDB-lite"/>
    </source>
</evidence>
<dbReference type="RefSeq" id="XP_001318749.1">
    <property type="nucleotide sequence ID" value="XM_001318714.1"/>
</dbReference>
<dbReference type="AlphaFoldDB" id="A2ELC4"/>
<dbReference type="GO" id="GO:0016887">
    <property type="term" value="F:ATP hydrolysis activity"/>
    <property type="evidence" value="ECO:0000318"/>
    <property type="project" value="GO_Central"/>
</dbReference>
<feature type="compositionally biased region" description="Basic and acidic residues" evidence="5">
    <location>
        <begin position="493"/>
        <end position="516"/>
    </location>
</feature>
<evidence type="ECO:0000256" key="2">
    <source>
        <dbReference type="ARBA" id="ARBA00022741"/>
    </source>
</evidence>
<dbReference type="Gene3D" id="3.40.50.10810">
    <property type="entry name" value="Tandem AAA-ATPase domain"/>
    <property type="match status" value="1"/>
</dbReference>
<evidence type="ECO:0000256" key="3">
    <source>
        <dbReference type="ARBA" id="ARBA00022840"/>
    </source>
</evidence>
<dbReference type="STRING" id="5722.A2ELC4"/>
<dbReference type="GO" id="GO:0140658">
    <property type="term" value="F:ATP-dependent chromatin remodeler activity"/>
    <property type="evidence" value="ECO:0000318"/>
    <property type="project" value="GO_Central"/>
</dbReference>
<accession>A2ELC4</accession>
<feature type="domain" description="SNF2 N-terminal" evidence="6">
    <location>
        <begin position="319"/>
        <end position="477"/>
    </location>
</feature>
<dbReference type="InterPro" id="IPR038718">
    <property type="entry name" value="SNF2-like_sf"/>
</dbReference>
<dbReference type="InterPro" id="IPR000330">
    <property type="entry name" value="SNF2_N"/>
</dbReference>
<dbReference type="GO" id="GO:0005524">
    <property type="term" value="F:ATP binding"/>
    <property type="evidence" value="ECO:0007669"/>
    <property type="project" value="UniProtKB-KW"/>
</dbReference>
<dbReference type="VEuPathDB" id="TrichDB:TVAGG3_0274360"/>
<keyword evidence="8" id="KW-1185">Reference proteome</keyword>
<dbReference type="GO" id="GO:0042393">
    <property type="term" value="F:histone binding"/>
    <property type="evidence" value="ECO:0000318"/>
    <property type="project" value="GO_Central"/>
</dbReference>
<dbReference type="GO" id="GO:0005634">
    <property type="term" value="C:nucleus"/>
    <property type="evidence" value="ECO:0000318"/>
    <property type="project" value="GO_Central"/>
</dbReference>
<dbReference type="GO" id="GO:0000785">
    <property type="term" value="C:chromatin"/>
    <property type="evidence" value="ECO:0000318"/>
    <property type="project" value="GO_Central"/>
</dbReference>
<keyword evidence="2" id="KW-0547">Nucleotide-binding</keyword>
<gene>
    <name evidence="7" type="ORF">TVAG_358160</name>
</gene>
<dbReference type="EMBL" id="DS113421">
    <property type="protein sequence ID" value="EAY06526.1"/>
    <property type="molecule type" value="Genomic_DNA"/>
</dbReference>
<organism evidence="7 8">
    <name type="scientific">Trichomonas vaginalis (strain ATCC PRA-98 / G3)</name>
    <dbReference type="NCBI Taxonomy" id="412133"/>
    <lineage>
        <taxon>Eukaryota</taxon>
        <taxon>Metamonada</taxon>
        <taxon>Parabasalia</taxon>
        <taxon>Trichomonadida</taxon>
        <taxon>Trichomonadidae</taxon>
        <taxon>Trichomonas</taxon>
    </lineage>
</organism>
<dbReference type="GO" id="GO:0003682">
    <property type="term" value="F:chromatin binding"/>
    <property type="evidence" value="ECO:0000318"/>
    <property type="project" value="GO_Central"/>
</dbReference>
<dbReference type="SUPFAM" id="SSF52540">
    <property type="entry name" value="P-loop containing nucleoside triphosphate hydrolases"/>
    <property type="match status" value="1"/>
</dbReference>
<protein>
    <recommendedName>
        <fullName evidence="6">SNF2 N-terminal domain-containing protein</fullName>
    </recommendedName>
</protein>
<dbReference type="InParanoid" id="A2ELC4"/>
<dbReference type="InterPro" id="IPR001005">
    <property type="entry name" value="SANT/Myb"/>
</dbReference>